<dbReference type="Gene3D" id="3.40.30.120">
    <property type="match status" value="1"/>
</dbReference>
<keyword evidence="6" id="KW-0560">Oxidoreductase</keyword>
<dbReference type="PANTHER" id="PTHR43004">
    <property type="entry name" value="TRK SYSTEM POTASSIUM UPTAKE PROTEIN"/>
    <property type="match status" value="1"/>
</dbReference>
<dbReference type="Pfam" id="PF21274">
    <property type="entry name" value="Rng_hyd_C"/>
    <property type="match status" value="1"/>
</dbReference>
<dbReference type="PRINTS" id="PR00420">
    <property type="entry name" value="RNGMNOXGNASE"/>
</dbReference>
<organism evidence="6 7">
    <name type="scientific">Amycolatopsis carbonis</name>
    <dbReference type="NCBI Taxonomy" id="715471"/>
    <lineage>
        <taxon>Bacteria</taxon>
        <taxon>Bacillati</taxon>
        <taxon>Actinomycetota</taxon>
        <taxon>Actinomycetes</taxon>
        <taxon>Pseudonocardiales</taxon>
        <taxon>Pseudonocardiaceae</taxon>
        <taxon>Amycolatopsis</taxon>
    </lineage>
</organism>
<dbReference type="RefSeq" id="WP_285974137.1">
    <property type="nucleotide sequence ID" value="NZ_CP127294.1"/>
</dbReference>
<dbReference type="InterPro" id="IPR050641">
    <property type="entry name" value="RIFMO-like"/>
</dbReference>
<dbReference type="SUPFAM" id="SSF51905">
    <property type="entry name" value="FAD/NAD(P)-binding domain"/>
    <property type="match status" value="1"/>
</dbReference>
<evidence type="ECO:0000256" key="3">
    <source>
        <dbReference type="ARBA" id="ARBA00022827"/>
    </source>
</evidence>
<dbReference type="Gene3D" id="3.50.50.60">
    <property type="entry name" value="FAD/NAD(P)-binding domain"/>
    <property type="match status" value="1"/>
</dbReference>
<dbReference type="EMBL" id="CP127294">
    <property type="protein sequence ID" value="WIX83588.1"/>
    <property type="molecule type" value="Genomic_DNA"/>
</dbReference>
<feature type="domain" description="FAD-binding" evidence="5">
    <location>
        <begin position="8"/>
        <end position="344"/>
    </location>
</feature>
<dbReference type="AlphaFoldDB" id="A0A9Y2N0E3"/>
<dbReference type="GO" id="GO:0071949">
    <property type="term" value="F:FAD binding"/>
    <property type="evidence" value="ECO:0007669"/>
    <property type="project" value="InterPro"/>
</dbReference>
<name>A0A9Y2N0E3_9PSEU</name>
<evidence type="ECO:0000256" key="1">
    <source>
        <dbReference type="ARBA" id="ARBA00001974"/>
    </source>
</evidence>
<accession>A0A9Y2N0E3</accession>
<sequence length="532" mass="57041">MTASGQDTVLVVGAGPVGLTAAAELVRQGARVRVVEQRAEPTTQSRAVVVHPRTQEHLAAMGVLAPLEREASAITALEIYAGRDPKQPTVRLGTEHLATRYRRILDLAQPRTEALLAEHVASLGVRVERGVTLEGLEQDSTGVTATFTSAAGRDRSRYAWVVGADGGHSTTRTAVGTRIEGVFEGQHFLFADVVAESERSPDTVRMFAHPDGIGGVFPMPEGRTRLLFEVEPPAAGAVPTIARTQELVDQRAGGAWHVTDAHWLAYFEIHHGQVPRYRHGRVLLAGDAAHIHSPAGGQGMNTGIHDAVNLAWKLALVTTGRADPALLDSYHTERHRVGASVVKQTTRMTDVMTVNGPERGLRNLALFLVGHLPPVREELIAGIAEVDIHYRGSPIVTGRATSRRHPHPGDHAPDLPGLRTADGTPTSLDELLRRPGHLLLTSVRDNAVLDEYRAALAGFGTVVPLGSGGLQDPDDSFTDRYGTGDHGLALIRPDGYLGLITREGSPEKLSEYAQRLMHGTQASVPGGKSRTS</sequence>
<dbReference type="Pfam" id="PF01494">
    <property type="entry name" value="FAD_binding_3"/>
    <property type="match status" value="1"/>
</dbReference>
<evidence type="ECO:0000259" key="5">
    <source>
        <dbReference type="Pfam" id="PF01494"/>
    </source>
</evidence>
<keyword evidence="2" id="KW-0285">Flavoprotein</keyword>
<dbReference type="GO" id="GO:0016709">
    <property type="term" value="F:oxidoreductase activity, acting on paired donors, with incorporation or reduction of molecular oxygen, NAD(P)H as one donor, and incorporation of one atom of oxygen"/>
    <property type="evidence" value="ECO:0007669"/>
    <property type="project" value="UniProtKB-ARBA"/>
</dbReference>
<dbReference type="PANTHER" id="PTHR43004:SF19">
    <property type="entry name" value="BINDING MONOOXYGENASE, PUTATIVE (JCVI)-RELATED"/>
    <property type="match status" value="1"/>
</dbReference>
<keyword evidence="3" id="KW-0274">FAD</keyword>
<evidence type="ECO:0000256" key="2">
    <source>
        <dbReference type="ARBA" id="ARBA00022630"/>
    </source>
</evidence>
<evidence type="ECO:0000313" key="7">
    <source>
        <dbReference type="Proteomes" id="UP001236014"/>
    </source>
</evidence>
<evidence type="ECO:0000256" key="4">
    <source>
        <dbReference type="SAM" id="MobiDB-lite"/>
    </source>
</evidence>
<dbReference type="KEGG" id="acab:QRX50_23945"/>
<dbReference type="Gene3D" id="3.30.70.2450">
    <property type="match status" value="1"/>
</dbReference>
<evidence type="ECO:0000313" key="6">
    <source>
        <dbReference type="EMBL" id="WIX83588.1"/>
    </source>
</evidence>
<keyword evidence="6" id="KW-0503">Monooxygenase</keyword>
<feature type="region of interest" description="Disordered" evidence="4">
    <location>
        <begin position="398"/>
        <end position="422"/>
    </location>
</feature>
<dbReference type="InterPro" id="IPR002938">
    <property type="entry name" value="FAD-bd"/>
</dbReference>
<gene>
    <name evidence="6" type="ORF">QRX50_23945</name>
</gene>
<proteinExistence type="predicted"/>
<comment type="cofactor">
    <cofactor evidence="1">
        <name>FAD</name>
        <dbReference type="ChEBI" id="CHEBI:57692"/>
    </cofactor>
</comment>
<reference evidence="6 7" key="1">
    <citation type="submission" date="2023-06" db="EMBL/GenBank/DDBJ databases">
        <authorList>
            <person name="Oyuntsetseg B."/>
            <person name="Kim S.B."/>
        </authorList>
    </citation>
    <scope>NUCLEOTIDE SEQUENCE [LARGE SCALE GENOMIC DNA]</scope>
    <source>
        <strain evidence="6 7">2-15</strain>
    </source>
</reference>
<protein>
    <submittedName>
        <fullName evidence="6">FAD-dependent monooxygenase</fullName>
    </submittedName>
</protein>
<keyword evidence="7" id="KW-1185">Reference proteome</keyword>
<dbReference type="InterPro" id="IPR036188">
    <property type="entry name" value="FAD/NAD-bd_sf"/>
</dbReference>
<dbReference type="Proteomes" id="UP001236014">
    <property type="component" value="Chromosome"/>
</dbReference>